<dbReference type="CDD" id="cd01949">
    <property type="entry name" value="GGDEF"/>
    <property type="match status" value="1"/>
</dbReference>
<dbReference type="AlphaFoldDB" id="A0A1I2NKG9"/>
<evidence type="ECO:0000313" key="5">
    <source>
        <dbReference type="EMBL" id="SFG02177.1"/>
    </source>
</evidence>
<dbReference type="RefSeq" id="WP_074846022.1">
    <property type="nucleotide sequence ID" value="NZ_BAAACD010000044.1"/>
</dbReference>
<evidence type="ECO:0000256" key="2">
    <source>
        <dbReference type="SAM" id="Coils"/>
    </source>
</evidence>
<dbReference type="InterPro" id="IPR043128">
    <property type="entry name" value="Rev_trsase/Diguanyl_cyclase"/>
</dbReference>
<dbReference type="InterPro" id="IPR000160">
    <property type="entry name" value="GGDEF_dom"/>
</dbReference>
<feature type="repeat" description="TPR" evidence="1">
    <location>
        <begin position="208"/>
        <end position="241"/>
    </location>
</feature>
<feature type="repeat" description="TPR" evidence="1">
    <location>
        <begin position="128"/>
        <end position="161"/>
    </location>
</feature>
<dbReference type="SMART" id="SM00267">
    <property type="entry name" value="GGDEF"/>
    <property type="match status" value="1"/>
</dbReference>
<name>A0A1I2NKG9_9CLOT</name>
<dbReference type="InterPro" id="IPR029787">
    <property type="entry name" value="Nucleotide_cyclase"/>
</dbReference>
<evidence type="ECO:0000256" key="1">
    <source>
        <dbReference type="PROSITE-ProRule" id="PRU00339"/>
    </source>
</evidence>
<dbReference type="PANTHER" id="PTHR45138">
    <property type="entry name" value="REGULATORY COMPONENTS OF SENSORY TRANSDUCTION SYSTEM"/>
    <property type="match status" value="1"/>
</dbReference>
<gene>
    <name evidence="4" type="ORF">DBY38_05130</name>
    <name evidence="5" type="ORF">SAMN04487885_1214</name>
</gene>
<dbReference type="Gene3D" id="3.30.70.270">
    <property type="match status" value="1"/>
</dbReference>
<evidence type="ECO:0000313" key="4">
    <source>
        <dbReference type="EMBL" id="PWL54270.1"/>
    </source>
</evidence>
<dbReference type="SMART" id="SM00028">
    <property type="entry name" value="TPR"/>
    <property type="match status" value="7"/>
</dbReference>
<dbReference type="InterPro" id="IPR019734">
    <property type="entry name" value="TPR_rpt"/>
</dbReference>
<evidence type="ECO:0000313" key="6">
    <source>
        <dbReference type="Proteomes" id="UP000182135"/>
    </source>
</evidence>
<keyword evidence="1" id="KW-0802">TPR repeat</keyword>
<dbReference type="InterPro" id="IPR011990">
    <property type="entry name" value="TPR-like_helical_dom_sf"/>
</dbReference>
<dbReference type="Proteomes" id="UP000182135">
    <property type="component" value="Unassembled WGS sequence"/>
</dbReference>
<reference evidence="4 7" key="2">
    <citation type="submission" date="2018-03" db="EMBL/GenBank/DDBJ databases">
        <title>The uncultured portion of the human microbiome is neutrally assembled.</title>
        <authorList>
            <person name="Jeraldo P."/>
            <person name="Boardman L."/>
            <person name="White B.A."/>
            <person name="Nelson H."/>
            <person name="Goldenfeld N."/>
            <person name="Chia N."/>
        </authorList>
    </citation>
    <scope>NUCLEOTIDE SEQUENCE [LARGE SCALE GENOMIC DNA]</scope>
    <source>
        <strain evidence="4">CIM:MAG 903</strain>
    </source>
</reference>
<accession>A0A1I2NKG9</accession>
<dbReference type="Pfam" id="PF00990">
    <property type="entry name" value="GGDEF"/>
    <property type="match status" value="1"/>
</dbReference>
<reference evidence="5 6" key="1">
    <citation type="submission" date="2016-10" db="EMBL/GenBank/DDBJ databases">
        <authorList>
            <person name="de Groot N.N."/>
        </authorList>
    </citation>
    <scope>NUCLEOTIDE SEQUENCE [LARGE SCALE GENOMIC DNA]</scope>
    <source>
        <strain evidence="5 6">NLAE-zl-G419</strain>
    </source>
</reference>
<dbReference type="SUPFAM" id="SSF48452">
    <property type="entry name" value="TPR-like"/>
    <property type="match status" value="2"/>
</dbReference>
<dbReference type="PROSITE" id="PS50005">
    <property type="entry name" value="TPR"/>
    <property type="match status" value="3"/>
</dbReference>
<dbReference type="PROSITE" id="PS50887">
    <property type="entry name" value="GGDEF"/>
    <property type="match status" value="1"/>
</dbReference>
<dbReference type="PANTHER" id="PTHR45138:SF9">
    <property type="entry name" value="DIGUANYLATE CYCLASE DGCM-RELATED"/>
    <property type="match status" value="1"/>
</dbReference>
<dbReference type="eggNOG" id="COG3706">
    <property type="taxonomic scope" value="Bacteria"/>
</dbReference>
<organism evidence="5 6">
    <name type="scientific">Clostridium cadaveris</name>
    <dbReference type="NCBI Taxonomy" id="1529"/>
    <lineage>
        <taxon>Bacteria</taxon>
        <taxon>Bacillati</taxon>
        <taxon>Bacillota</taxon>
        <taxon>Clostridia</taxon>
        <taxon>Eubacteriales</taxon>
        <taxon>Clostridiaceae</taxon>
        <taxon>Clostridium</taxon>
    </lineage>
</organism>
<dbReference type="EMBL" id="FOOE01000021">
    <property type="protein sequence ID" value="SFG02177.1"/>
    <property type="molecule type" value="Genomic_DNA"/>
</dbReference>
<feature type="domain" description="GGDEF" evidence="3">
    <location>
        <begin position="410"/>
        <end position="546"/>
    </location>
</feature>
<evidence type="ECO:0000259" key="3">
    <source>
        <dbReference type="PROSITE" id="PS50887"/>
    </source>
</evidence>
<keyword evidence="6" id="KW-1185">Reference proteome</keyword>
<dbReference type="Pfam" id="PF13424">
    <property type="entry name" value="TPR_12"/>
    <property type="match status" value="2"/>
</dbReference>
<sequence>MDKKISDEVNSKIEQVDNIIYKDLNKAYEIANEAYEMSKQYNLRLQQGKSLMALCKVFRAEGKISQCLEYAYEALGIFSDLGNKEKKIQALNMISICYYYSNVYDKATQYLFEALELCEDIRDDFMLSYILNNIGDIYRESKKLADALEYYNKSYKICEGSKFSWNKGYILKNIGKVYFDMGKFDEAMEWFSKSYYMAIKCKDYVELGQIESQMGNVYVKLEDYNKAKACYQKSLERFKETDGRRYEIDSLIGLGRIELKKKPKNAISYFEKAIEECDEISDDRKLSYIYSILANYYEENENYKLALEYEKKHYNISEKINTIMIGYKLEIIKFELAKININSKIESFKTINEQLEEEIHNHEEKLKELTALNDSLKEKANYDHLTGLANRHFIDTYMNNLWAECNEKNQSIFVMIMDIDDFKRFNDHWGHAEGDECLKKVAAILDENNLSLKSFTGRYGGEEFIFFKKDITYEEALNIGEFFRTKVSELNLKYNENYDENVTLSIGGVIGYTSDLRDIKTAIDMADKQLYVSKNMGKNIVNIVSTTINNYL</sequence>
<dbReference type="NCBIfam" id="TIGR00254">
    <property type="entry name" value="GGDEF"/>
    <property type="match status" value="1"/>
</dbReference>
<dbReference type="eggNOG" id="COG0457">
    <property type="taxonomic scope" value="Bacteria"/>
</dbReference>
<dbReference type="Gene3D" id="1.25.40.10">
    <property type="entry name" value="Tetratricopeptide repeat domain"/>
    <property type="match status" value="2"/>
</dbReference>
<dbReference type="STRING" id="1529.SAMN04487885_1214"/>
<protein>
    <submittedName>
        <fullName evidence="5">Diguanylate cyclase (GGDEF) domain-containing protein</fullName>
    </submittedName>
    <submittedName>
        <fullName evidence="4">GGDEF domain-containing protein</fullName>
    </submittedName>
</protein>
<feature type="repeat" description="TPR" evidence="1">
    <location>
        <begin position="168"/>
        <end position="201"/>
    </location>
</feature>
<dbReference type="FunFam" id="3.30.70.270:FF:000001">
    <property type="entry name" value="Diguanylate cyclase domain protein"/>
    <property type="match status" value="1"/>
</dbReference>
<evidence type="ECO:0000313" key="7">
    <source>
        <dbReference type="Proteomes" id="UP000246114"/>
    </source>
</evidence>
<feature type="coiled-coil region" evidence="2">
    <location>
        <begin position="338"/>
        <end position="379"/>
    </location>
</feature>
<dbReference type="SUPFAM" id="SSF55073">
    <property type="entry name" value="Nucleotide cyclase"/>
    <property type="match status" value="1"/>
</dbReference>
<keyword evidence="2" id="KW-0175">Coiled coil</keyword>
<dbReference type="Proteomes" id="UP000246114">
    <property type="component" value="Unassembled WGS sequence"/>
</dbReference>
<dbReference type="InterPro" id="IPR050469">
    <property type="entry name" value="Diguanylate_Cyclase"/>
</dbReference>
<proteinExistence type="predicted"/>
<dbReference type="OrthoDB" id="9805474at2"/>
<dbReference type="GO" id="GO:0052621">
    <property type="term" value="F:diguanylate cyclase activity"/>
    <property type="evidence" value="ECO:0007669"/>
    <property type="project" value="TreeGrafter"/>
</dbReference>
<dbReference type="EMBL" id="QAMZ01000025">
    <property type="protein sequence ID" value="PWL54270.1"/>
    <property type="molecule type" value="Genomic_DNA"/>
</dbReference>